<dbReference type="AlphaFoldDB" id="A0A9D1PGS7"/>
<reference evidence="1" key="1">
    <citation type="journal article" date="2021" name="PeerJ">
        <title>Extensive microbial diversity within the chicken gut microbiome revealed by metagenomics and culture.</title>
        <authorList>
            <person name="Gilroy R."/>
            <person name="Ravi A."/>
            <person name="Getino M."/>
            <person name="Pursley I."/>
            <person name="Horton D.L."/>
            <person name="Alikhan N.F."/>
            <person name="Baker D."/>
            <person name="Gharbi K."/>
            <person name="Hall N."/>
            <person name="Watson M."/>
            <person name="Adriaenssens E.M."/>
            <person name="Foster-Nyarko E."/>
            <person name="Jarju S."/>
            <person name="Secka A."/>
            <person name="Antonio M."/>
            <person name="Oren A."/>
            <person name="Chaudhuri R.R."/>
            <person name="La Ragione R."/>
            <person name="Hildebrand F."/>
            <person name="Pallen M.J."/>
        </authorList>
    </citation>
    <scope>NUCLEOTIDE SEQUENCE</scope>
    <source>
        <strain evidence="1">CHK193-4272</strain>
    </source>
</reference>
<dbReference type="EMBL" id="DXIE01000007">
    <property type="protein sequence ID" value="HIV61385.1"/>
    <property type="molecule type" value="Genomic_DNA"/>
</dbReference>
<reference evidence="1" key="2">
    <citation type="submission" date="2021-04" db="EMBL/GenBank/DDBJ databases">
        <authorList>
            <person name="Gilroy R."/>
        </authorList>
    </citation>
    <scope>NUCLEOTIDE SEQUENCE</scope>
    <source>
        <strain evidence="1">CHK193-4272</strain>
    </source>
</reference>
<dbReference type="Proteomes" id="UP000886808">
    <property type="component" value="Unassembled WGS sequence"/>
</dbReference>
<protein>
    <submittedName>
        <fullName evidence="1">Uncharacterized protein</fullName>
    </submittedName>
</protein>
<organism evidence="1 2">
    <name type="scientific">Candidatus Butyricicoccus avistercoris</name>
    <dbReference type="NCBI Taxonomy" id="2838518"/>
    <lineage>
        <taxon>Bacteria</taxon>
        <taxon>Bacillati</taxon>
        <taxon>Bacillota</taxon>
        <taxon>Clostridia</taxon>
        <taxon>Eubacteriales</taxon>
        <taxon>Butyricicoccaceae</taxon>
        <taxon>Butyricicoccus</taxon>
    </lineage>
</organism>
<comment type="caution">
    <text evidence="1">The sequence shown here is derived from an EMBL/GenBank/DDBJ whole genome shotgun (WGS) entry which is preliminary data.</text>
</comment>
<proteinExistence type="predicted"/>
<sequence>EEEKEIEKEIEEEVEEKNISLFLSSYKELFISIFKREPNKSHLTAIKNLYLNGKSADQILAILEQTRNKYIKEPEPYIYKTIQYHKPIETQVDDKDKPLEQWELDWLEEMKRYREQNKEE</sequence>
<gene>
    <name evidence="1" type="ORF">H9746_00810</name>
</gene>
<name>A0A9D1PGS7_9FIRM</name>
<accession>A0A9D1PGS7</accession>
<evidence type="ECO:0000313" key="2">
    <source>
        <dbReference type="Proteomes" id="UP000886808"/>
    </source>
</evidence>
<evidence type="ECO:0000313" key="1">
    <source>
        <dbReference type="EMBL" id="HIV61385.1"/>
    </source>
</evidence>
<feature type="non-terminal residue" evidence="1">
    <location>
        <position position="1"/>
    </location>
</feature>